<keyword evidence="1" id="KW-1133">Transmembrane helix</keyword>
<comment type="caution">
    <text evidence="2">The sequence shown here is derived from an EMBL/GenBank/DDBJ whole genome shotgun (WGS) entry which is preliminary data.</text>
</comment>
<dbReference type="Proteomes" id="UP001281761">
    <property type="component" value="Unassembled WGS sequence"/>
</dbReference>
<protein>
    <submittedName>
        <fullName evidence="2">Uncharacterized protein</fullName>
    </submittedName>
</protein>
<dbReference type="EMBL" id="JARBJD010000180">
    <property type="protein sequence ID" value="KAK2948284.1"/>
    <property type="molecule type" value="Genomic_DNA"/>
</dbReference>
<reference evidence="2 3" key="1">
    <citation type="journal article" date="2022" name="bioRxiv">
        <title>Genomics of Preaxostyla Flagellates Illuminates Evolutionary Transitions and the Path Towards Mitochondrial Loss.</title>
        <authorList>
            <person name="Novak L.V.F."/>
            <person name="Treitli S.C."/>
            <person name="Pyrih J."/>
            <person name="Halakuc P."/>
            <person name="Pipaliya S.V."/>
            <person name="Vacek V."/>
            <person name="Brzon O."/>
            <person name="Soukal P."/>
            <person name="Eme L."/>
            <person name="Dacks J.B."/>
            <person name="Karnkowska A."/>
            <person name="Elias M."/>
            <person name="Hampl V."/>
        </authorList>
    </citation>
    <scope>NUCLEOTIDE SEQUENCE [LARGE SCALE GENOMIC DNA]</scope>
    <source>
        <strain evidence="2">NAU3</strain>
        <tissue evidence="2">Gut</tissue>
    </source>
</reference>
<evidence type="ECO:0000313" key="2">
    <source>
        <dbReference type="EMBL" id="KAK2948284.1"/>
    </source>
</evidence>
<sequence>MQSFLFEKVLTPSAPFLMTQIPNWRELPSDYQSNGFLPLLTDILYLSFFHSPTFDLICPLSIPFVFTSFIYLIEQFVPLIIAFPVLHAALLDWKRMKPSMHQNGHILISFFKDSGAQDILESRLVAAEHNTYSSVIVAKVQSISCFFGSNLGDVGALSLASSTIRI</sequence>
<organism evidence="2 3">
    <name type="scientific">Blattamonas nauphoetae</name>
    <dbReference type="NCBI Taxonomy" id="2049346"/>
    <lineage>
        <taxon>Eukaryota</taxon>
        <taxon>Metamonada</taxon>
        <taxon>Preaxostyla</taxon>
        <taxon>Oxymonadida</taxon>
        <taxon>Blattamonas</taxon>
    </lineage>
</organism>
<keyword evidence="3" id="KW-1185">Reference proteome</keyword>
<evidence type="ECO:0000256" key="1">
    <source>
        <dbReference type="SAM" id="Phobius"/>
    </source>
</evidence>
<name>A0ABQ9XA54_9EUKA</name>
<gene>
    <name evidence="2" type="ORF">BLNAU_16820</name>
</gene>
<accession>A0ABQ9XA54</accession>
<keyword evidence="1" id="KW-0812">Transmembrane</keyword>
<evidence type="ECO:0000313" key="3">
    <source>
        <dbReference type="Proteomes" id="UP001281761"/>
    </source>
</evidence>
<proteinExistence type="predicted"/>
<feature type="transmembrane region" description="Helical" evidence="1">
    <location>
        <begin position="69"/>
        <end position="91"/>
    </location>
</feature>
<keyword evidence="1" id="KW-0472">Membrane</keyword>